<dbReference type="PRINTS" id="PR00948">
    <property type="entry name" value="ELICITIN"/>
</dbReference>
<dbReference type="InterPro" id="IPR002200">
    <property type="entry name" value="Elicitin"/>
</dbReference>
<evidence type="ECO:0008006" key="11">
    <source>
        <dbReference type="Google" id="ProtNLM"/>
    </source>
</evidence>
<dbReference type="GO" id="GO:0052040">
    <property type="term" value="P:symbiont-mediated perturbation of host programmed cell death"/>
    <property type="evidence" value="ECO:0007669"/>
    <property type="project" value="UniProtKB-KW"/>
</dbReference>
<feature type="signal peptide" evidence="6">
    <location>
        <begin position="1"/>
        <end position="25"/>
    </location>
</feature>
<keyword evidence="4" id="KW-0928">Hypersensitive response elicitation</keyword>
<reference evidence="9 10" key="1">
    <citation type="submission" date="2018-07" db="EMBL/GenBank/DDBJ databases">
        <title>Genome sequencing of oomycete isolates from Chile give support for New Zealand origin for Phytophthora kernoviae and make available the first Nothophytophthora sp. genome.</title>
        <authorList>
            <person name="Studholme D.J."/>
            <person name="Sanfuentes E."/>
            <person name="Panda P."/>
            <person name="Hill R."/>
            <person name="Sambles C."/>
            <person name="Grant M."/>
            <person name="Williams N.M."/>
            <person name="Mcdougal R.L."/>
        </authorList>
    </citation>
    <scope>NUCLEOTIDE SEQUENCE [LARGE SCALE GENOMIC DNA]</scope>
    <source>
        <strain evidence="8">Chile6</strain>
        <strain evidence="7">Chile7</strain>
    </source>
</reference>
<dbReference type="EMBL" id="MBAD02002813">
    <property type="protein sequence ID" value="RLN44235.1"/>
    <property type="molecule type" value="Genomic_DNA"/>
</dbReference>
<gene>
    <name evidence="7" type="ORF">BBJ29_007805</name>
    <name evidence="8" type="ORF">BBP00_00003268</name>
</gene>
<keyword evidence="6" id="KW-0732">Signal</keyword>
<keyword evidence="3" id="KW-0964">Secreted</keyword>
<dbReference type="SMART" id="SM01187">
    <property type="entry name" value="Elicitin"/>
    <property type="match status" value="2"/>
</dbReference>
<dbReference type="AlphaFoldDB" id="A0A3F2RUZ5"/>
<evidence type="ECO:0000256" key="4">
    <source>
        <dbReference type="ARBA" id="ARBA00022978"/>
    </source>
</evidence>
<evidence type="ECO:0000313" key="10">
    <source>
        <dbReference type="Proteomes" id="UP000284657"/>
    </source>
</evidence>
<evidence type="ECO:0000256" key="5">
    <source>
        <dbReference type="ARBA" id="ARBA00023157"/>
    </source>
</evidence>
<comment type="caution">
    <text evidence="8">The sequence shown here is derived from an EMBL/GenBank/DDBJ whole genome shotgun (WGS) entry which is preliminary data.</text>
</comment>
<feature type="chain" id="PRO_5036338541" description="Elicitin-like protein" evidence="6">
    <location>
        <begin position="26"/>
        <end position="224"/>
    </location>
</feature>
<dbReference type="SUPFAM" id="SSF48647">
    <property type="entry name" value="Fungal elicitin"/>
    <property type="match status" value="2"/>
</dbReference>
<evidence type="ECO:0000256" key="2">
    <source>
        <dbReference type="ARBA" id="ARBA00009544"/>
    </source>
</evidence>
<dbReference type="Gene3D" id="1.10.239.10">
    <property type="entry name" value="Elicitin domain"/>
    <property type="match status" value="2"/>
</dbReference>
<evidence type="ECO:0000313" key="7">
    <source>
        <dbReference type="EMBL" id="RLN44235.1"/>
    </source>
</evidence>
<keyword evidence="5" id="KW-1015">Disulfide bond</keyword>
<protein>
    <recommendedName>
        <fullName evidence="11">Elicitin-like protein</fullName>
    </recommendedName>
</protein>
<comment type="similarity">
    <text evidence="2">Belongs to the elicitin family.</text>
</comment>
<dbReference type="Pfam" id="PF00964">
    <property type="entry name" value="Elicitin"/>
    <property type="match status" value="2"/>
</dbReference>
<sequence>MKTGAFIAAAATALATITAPTQVAAAECSTLTLVVTLLPLLTDANTCSANTGYSLYPFAGLPTAAELALICADSTCTKVLSEAAALNLPDCTVTYNGVAYNPRPAPMKTAALVVAIGVTIANFGTAEECSATTLSFALLPLLPQAGLCAVDSAYKLYPFEGMPSLDQLRVMCKSDACKKLLTEAQDGEMPDCEVTINGTTHNVKQSVDLIVAGCEVIDINLIAS</sequence>
<evidence type="ECO:0000313" key="9">
    <source>
        <dbReference type="Proteomes" id="UP000277300"/>
    </source>
</evidence>
<dbReference type="GO" id="GO:0005576">
    <property type="term" value="C:extracellular region"/>
    <property type="evidence" value="ECO:0007669"/>
    <property type="project" value="UniProtKB-SubCell"/>
</dbReference>
<name>A0A3F2RUZ5_9STRA</name>
<dbReference type="InterPro" id="IPR036470">
    <property type="entry name" value="Elicitin_sf"/>
</dbReference>
<dbReference type="OrthoDB" id="106139at2759"/>
<accession>A0A3F2RUZ5</accession>
<dbReference type="Proteomes" id="UP000284657">
    <property type="component" value="Unassembled WGS sequence"/>
</dbReference>
<organism evidence="8 9">
    <name type="scientific">Phytophthora kernoviae</name>
    <dbReference type="NCBI Taxonomy" id="325452"/>
    <lineage>
        <taxon>Eukaryota</taxon>
        <taxon>Sar</taxon>
        <taxon>Stramenopiles</taxon>
        <taxon>Oomycota</taxon>
        <taxon>Peronosporomycetes</taxon>
        <taxon>Peronosporales</taxon>
        <taxon>Peronosporaceae</taxon>
        <taxon>Phytophthora</taxon>
    </lineage>
</organism>
<evidence type="ECO:0000256" key="1">
    <source>
        <dbReference type="ARBA" id="ARBA00004613"/>
    </source>
</evidence>
<dbReference type="EMBL" id="MBDO02000066">
    <property type="protein sequence ID" value="RLN64769.1"/>
    <property type="molecule type" value="Genomic_DNA"/>
</dbReference>
<evidence type="ECO:0000313" key="8">
    <source>
        <dbReference type="EMBL" id="RLN64769.1"/>
    </source>
</evidence>
<proteinExistence type="inferred from homology"/>
<comment type="subcellular location">
    <subcellularLocation>
        <location evidence="1">Secreted</location>
    </subcellularLocation>
</comment>
<evidence type="ECO:0000256" key="6">
    <source>
        <dbReference type="SAM" id="SignalP"/>
    </source>
</evidence>
<evidence type="ECO:0000256" key="3">
    <source>
        <dbReference type="ARBA" id="ARBA00022525"/>
    </source>
</evidence>
<dbReference type="Proteomes" id="UP000277300">
    <property type="component" value="Unassembled WGS sequence"/>
</dbReference>